<dbReference type="OrthoDB" id="2430447at2759"/>
<dbReference type="Proteomes" id="UP000789342">
    <property type="component" value="Unassembled WGS sequence"/>
</dbReference>
<name>A0A9N9NJH8_9GLOM</name>
<reference evidence="1" key="1">
    <citation type="submission" date="2021-06" db="EMBL/GenBank/DDBJ databases">
        <authorList>
            <person name="Kallberg Y."/>
            <person name="Tangrot J."/>
            <person name="Rosling A."/>
        </authorList>
    </citation>
    <scope>NUCLEOTIDE SEQUENCE</scope>
    <source>
        <strain evidence="1">CL551</strain>
    </source>
</reference>
<evidence type="ECO:0000313" key="1">
    <source>
        <dbReference type="EMBL" id="CAG8739609.1"/>
    </source>
</evidence>
<dbReference type="AlphaFoldDB" id="A0A9N9NJH8"/>
<sequence length="374" mass="42906">AFLVPKHLTNIVISSSEEIERKDESLGRCKRKYRIRNQQLKLNLLKANDQVLAYQGRADEGELIIRGKNRKVDHEVDDIIDGTNNNESTDVSANQASLSIMSIAMGKVDRTILLSTCRDIIKTFRMWTVPNNMEFILDPNDRRMARIFTPSGLEELRNMVNYHINSTINKDLWDFVESFQYKNYCASNEIILDPDIDEQYYHKIYVINVIQALNVVPSIPSRDRRNRGNSMEVRVQSGNKPGFHLMESPQLMCGEIKRGDDLKTDQLNTGKLLQELSDELEYVFKNRVGIYVMRVLGNGVYLGSEVDNFEIPTILQDIDKLIDGIQKVLISKVRFEESVKCIEITKKVVYPSSPRLVSDLPGKIVRATNHSPKR</sequence>
<evidence type="ECO:0000313" key="2">
    <source>
        <dbReference type="Proteomes" id="UP000789342"/>
    </source>
</evidence>
<protein>
    <submittedName>
        <fullName evidence="1">606_t:CDS:1</fullName>
    </submittedName>
</protein>
<organism evidence="1 2">
    <name type="scientific">Acaulospora morrowiae</name>
    <dbReference type="NCBI Taxonomy" id="94023"/>
    <lineage>
        <taxon>Eukaryota</taxon>
        <taxon>Fungi</taxon>
        <taxon>Fungi incertae sedis</taxon>
        <taxon>Mucoromycota</taxon>
        <taxon>Glomeromycotina</taxon>
        <taxon>Glomeromycetes</taxon>
        <taxon>Diversisporales</taxon>
        <taxon>Acaulosporaceae</taxon>
        <taxon>Acaulospora</taxon>
    </lineage>
</organism>
<proteinExistence type="predicted"/>
<accession>A0A9N9NJH8</accession>
<dbReference type="EMBL" id="CAJVPV010029884">
    <property type="protein sequence ID" value="CAG8739609.1"/>
    <property type="molecule type" value="Genomic_DNA"/>
</dbReference>
<feature type="non-terminal residue" evidence="1">
    <location>
        <position position="1"/>
    </location>
</feature>
<feature type="non-terminal residue" evidence="1">
    <location>
        <position position="374"/>
    </location>
</feature>
<keyword evidence="2" id="KW-1185">Reference proteome</keyword>
<comment type="caution">
    <text evidence="1">The sequence shown here is derived from an EMBL/GenBank/DDBJ whole genome shotgun (WGS) entry which is preliminary data.</text>
</comment>
<gene>
    <name evidence="1" type="ORF">AMORRO_LOCUS14623</name>
</gene>